<dbReference type="Pfam" id="PF01272">
    <property type="entry name" value="GreA_GreB"/>
    <property type="match status" value="1"/>
</dbReference>
<dbReference type="GO" id="GO:0006354">
    <property type="term" value="P:DNA-templated transcription elongation"/>
    <property type="evidence" value="ECO:0007669"/>
    <property type="project" value="TreeGrafter"/>
</dbReference>
<feature type="domain" description="Transcription elongation factor GreA/GreB C-terminal" evidence="2">
    <location>
        <begin position="84"/>
        <end position="155"/>
    </location>
</feature>
<dbReference type="GO" id="GO:0070063">
    <property type="term" value="F:RNA polymerase binding"/>
    <property type="evidence" value="ECO:0007669"/>
    <property type="project" value="InterPro"/>
</dbReference>
<evidence type="ECO:0000259" key="2">
    <source>
        <dbReference type="Pfam" id="PF01272"/>
    </source>
</evidence>
<dbReference type="RefSeq" id="WP_097587760.1">
    <property type="nucleotide sequence ID" value="NZ_NWTC01000029.1"/>
</dbReference>
<feature type="region of interest" description="Disordered" evidence="1">
    <location>
        <begin position="1"/>
        <end position="22"/>
    </location>
</feature>
<dbReference type="PANTHER" id="PTHR30437">
    <property type="entry name" value="TRANSCRIPTION ELONGATION FACTOR GREA"/>
    <property type="match status" value="1"/>
</dbReference>
<feature type="compositionally biased region" description="Basic and acidic residues" evidence="1">
    <location>
        <begin position="1"/>
        <end position="10"/>
    </location>
</feature>
<dbReference type="Gene3D" id="3.10.50.30">
    <property type="entry name" value="Transcription elongation factor, GreA/GreB, C-terminal domain"/>
    <property type="match status" value="1"/>
</dbReference>
<sequence>MSRAFTKEIDDQPPSPAPEEPISFARNLVTPQGARMIEAAVASLEERLRRSVSAEERPALKRELNYWHARHASMEIVAYVENPTAVRFGTVATVIRAGGKRQDLTIVGEDEADPKAGKIAWTSPLATAIEGAGPGEEIEFELPARSEAITIEAIRSAAE</sequence>
<evidence type="ECO:0000313" key="4">
    <source>
        <dbReference type="Proteomes" id="UP000220353"/>
    </source>
</evidence>
<dbReference type="GO" id="GO:0003677">
    <property type="term" value="F:DNA binding"/>
    <property type="evidence" value="ECO:0007669"/>
    <property type="project" value="InterPro"/>
</dbReference>
<dbReference type="InterPro" id="IPR001437">
    <property type="entry name" value="Tscrpt_elong_fac_GreA/B_C"/>
</dbReference>
<name>A0A2A6LQ72_RHIFR</name>
<protein>
    <recommendedName>
        <fullName evidence="2">Transcription elongation factor GreA/GreB C-terminal domain-containing protein</fullName>
    </recommendedName>
</protein>
<dbReference type="EMBL" id="NWTC01000029">
    <property type="protein sequence ID" value="PDT44711.1"/>
    <property type="molecule type" value="Genomic_DNA"/>
</dbReference>
<comment type="caution">
    <text evidence="3">The sequence shown here is derived from an EMBL/GenBank/DDBJ whole genome shotgun (WGS) entry which is preliminary data.</text>
</comment>
<organism evidence="3 4">
    <name type="scientific">Rhizobium fredii</name>
    <name type="common">Sinorhizobium fredii</name>
    <dbReference type="NCBI Taxonomy" id="380"/>
    <lineage>
        <taxon>Bacteria</taxon>
        <taxon>Pseudomonadati</taxon>
        <taxon>Pseudomonadota</taxon>
        <taxon>Alphaproteobacteria</taxon>
        <taxon>Hyphomicrobiales</taxon>
        <taxon>Rhizobiaceae</taxon>
        <taxon>Sinorhizobium/Ensifer group</taxon>
        <taxon>Sinorhizobium</taxon>
    </lineage>
</organism>
<dbReference type="InterPro" id="IPR023459">
    <property type="entry name" value="Tscrpt_elong_fac_GreA/B_fam"/>
</dbReference>
<evidence type="ECO:0000256" key="1">
    <source>
        <dbReference type="SAM" id="MobiDB-lite"/>
    </source>
</evidence>
<dbReference type="AlphaFoldDB" id="A0A2A6LQ72"/>
<dbReference type="InterPro" id="IPR036953">
    <property type="entry name" value="GreA/GreB_C_sf"/>
</dbReference>
<dbReference type="SUPFAM" id="SSF54534">
    <property type="entry name" value="FKBP-like"/>
    <property type="match status" value="1"/>
</dbReference>
<dbReference type="PANTHER" id="PTHR30437:SF6">
    <property type="entry name" value="TRANSCRIPTION ELONGATION FACTOR GREB"/>
    <property type="match status" value="1"/>
</dbReference>
<proteinExistence type="predicted"/>
<dbReference type="Proteomes" id="UP000220353">
    <property type="component" value="Unassembled WGS sequence"/>
</dbReference>
<dbReference type="GO" id="GO:0032784">
    <property type="term" value="P:regulation of DNA-templated transcription elongation"/>
    <property type="evidence" value="ECO:0007669"/>
    <property type="project" value="InterPro"/>
</dbReference>
<reference evidence="3 4" key="1">
    <citation type="submission" date="2017-09" db="EMBL/GenBank/DDBJ databases">
        <title>Comparative genomics of rhizobia isolated from Phaseolus vulgaris in China.</title>
        <authorList>
            <person name="Tong W."/>
        </authorList>
    </citation>
    <scope>NUCLEOTIDE SEQUENCE [LARGE SCALE GENOMIC DNA]</scope>
    <source>
        <strain evidence="3 4">PCH1</strain>
    </source>
</reference>
<gene>
    <name evidence="3" type="ORF">CO661_27775</name>
</gene>
<accession>A0A2A6LQ72</accession>
<evidence type="ECO:0000313" key="3">
    <source>
        <dbReference type="EMBL" id="PDT44711.1"/>
    </source>
</evidence>